<evidence type="ECO:0000313" key="1">
    <source>
        <dbReference type="EMBL" id="TFV41736.1"/>
    </source>
</evidence>
<protein>
    <submittedName>
        <fullName evidence="1">Uncharacterized protein</fullName>
    </submittedName>
</protein>
<dbReference type="RefSeq" id="WP_135168320.1">
    <property type="nucleotide sequence ID" value="NZ_SPQU01000002.1"/>
</dbReference>
<organism evidence="1 2">
    <name type="scientific">Bradyrhizobium frederickii</name>
    <dbReference type="NCBI Taxonomy" id="2560054"/>
    <lineage>
        <taxon>Bacteria</taxon>
        <taxon>Pseudomonadati</taxon>
        <taxon>Pseudomonadota</taxon>
        <taxon>Alphaproteobacteria</taxon>
        <taxon>Hyphomicrobiales</taxon>
        <taxon>Nitrobacteraceae</taxon>
        <taxon>Bradyrhizobium</taxon>
    </lineage>
</organism>
<name>A0A4Y9LFL8_9BRAD</name>
<comment type="caution">
    <text evidence="1">The sequence shown here is derived from an EMBL/GenBank/DDBJ whole genome shotgun (WGS) entry which is preliminary data.</text>
</comment>
<dbReference type="AlphaFoldDB" id="A0A4Y9LFL8"/>
<dbReference type="EMBL" id="SPQU01000002">
    <property type="protein sequence ID" value="TFV41736.1"/>
    <property type="molecule type" value="Genomic_DNA"/>
</dbReference>
<accession>A0A4Y9LFL8</accession>
<keyword evidence="2" id="KW-1185">Reference proteome</keyword>
<gene>
    <name evidence="1" type="ORF">E4K66_05315</name>
</gene>
<evidence type="ECO:0000313" key="2">
    <source>
        <dbReference type="Proteomes" id="UP000298225"/>
    </source>
</evidence>
<sequence>MDLQPEDEFMSSLSEHELAVRELLLQTRPDAAALSDATINDLVKGNKPTSGSGGPALELNLWPLVEEVVRWLPIVSAVVSVVSNMLNIKKALTPEKKPSVTEIADAVVERLVQENIVVTYDRAAIENAVKLALP</sequence>
<dbReference type="Proteomes" id="UP000298225">
    <property type="component" value="Unassembled WGS sequence"/>
</dbReference>
<reference evidence="1 2" key="1">
    <citation type="submission" date="2019-03" db="EMBL/GenBank/DDBJ databases">
        <title>Bradyrhizobium strains diversity isolated from Chamaecrista fasciculata.</title>
        <authorList>
            <person name="Urquiaga M.C.O."/>
            <person name="Hungria M."/>
            <person name="Delamuta J.R.M."/>
        </authorList>
    </citation>
    <scope>NUCLEOTIDE SEQUENCE [LARGE SCALE GENOMIC DNA]</scope>
    <source>
        <strain evidence="1 2">CNPSo 3424</strain>
    </source>
</reference>
<proteinExistence type="predicted"/>